<feature type="coiled-coil region" evidence="2">
    <location>
        <begin position="217"/>
        <end position="244"/>
    </location>
</feature>
<dbReference type="Proteomes" id="UP000250266">
    <property type="component" value="Unassembled WGS sequence"/>
</dbReference>
<dbReference type="SMART" id="SM00443">
    <property type="entry name" value="G_patch"/>
    <property type="match status" value="1"/>
</dbReference>
<proteinExistence type="inferred from homology"/>
<gene>
    <name evidence="5" type="ORF">K432DRAFT_48136</name>
</gene>
<comment type="similarity">
    <text evidence="1">Belongs to the TFP11/STIP family.</text>
</comment>
<keyword evidence="6" id="KW-1185">Reference proteome</keyword>
<evidence type="ECO:0000313" key="5">
    <source>
        <dbReference type="EMBL" id="OCK80303.1"/>
    </source>
</evidence>
<evidence type="ECO:0000313" key="6">
    <source>
        <dbReference type="Proteomes" id="UP000250266"/>
    </source>
</evidence>
<dbReference type="GO" id="GO:0003676">
    <property type="term" value="F:nucleic acid binding"/>
    <property type="evidence" value="ECO:0007669"/>
    <property type="project" value="InterPro"/>
</dbReference>
<protein>
    <submittedName>
        <fullName evidence="5">G-patch domain-containing protein</fullName>
    </submittedName>
</protein>
<dbReference type="InterPro" id="IPR000467">
    <property type="entry name" value="G_patch_dom"/>
</dbReference>
<dbReference type="GO" id="GO:0000390">
    <property type="term" value="P:spliceosomal complex disassembly"/>
    <property type="evidence" value="ECO:0007669"/>
    <property type="project" value="InterPro"/>
</dbReference>
<accession>A0A8E2EAK1</accession>
<dbReference type="AlphaFoldDB" id="A0A8E2EAK1"/>
<dbReference type="GO" id="GO:0071008">
    <property type="term" value="C:U2-type post-mRNA release spliceosomal complex"/>
    <property type="evidence" value="ECO:0007669"/>
    <property type="project" value="TreeGrafter"/>
</dbReference>
<feature type="domain" description="G-patch" evidence="4">
    <location>
        <begin position="34"/>
        <end position="80"/>
    </location>
</feature>
<dbReference type="PROSITE" id="PS50174">
    <property type="entry name" value="G_PATCH"/>
    <property type="match status" value="1"/>
</dbReference>
<keyword evidence="2" id="KW-0175">Coiled coil</keyword>
<reference evidence="5 6" key="1">
    <citation type="journal article" date="2016" name="Nat. Commun.">
        <title>Ectomycorrhizal ecology is imprinted in the genome of the dominant symbiotic fungus Cenococcum geophilum.</title>
        <authorList>
            <consortium name="DOE Joint Genome Institute"/>
            <person name="Peter M."/>
            <person name="Kohler A."/>
            <person name="Ohm R.A."/>
            <person name="Kuo A."/>
            <person name="Krutzmann J."/>
            <person name="Morin E."/>
            <person name="Arend M."/>
            <person name="Barry K.W."/>
            <person name="Binder M."/>
            <person name="Choi C."/>
            <person name="Clum A."/>
            <person name="Copeland A."/>
            <person name="Grisel N."/>
            <person name="Haridas S."/>
            <person name="Kipfer T."/>
            <person name="LaButti K."/>
            <person name="Lindquist E."/>
            <person name="Lipzen A."/>
            <person name="Maire R."/>
            <person name="Meier B."/>
            <person name="Mihaltcheva S."/>
            <person name="Molinier V."/>
            <person name="Murat C."/>
            <person name="Poggeler S."/>
            <person name="Quandt C.A."/>
            <person name="Sperisen C."/>
            <person name="Tritt A."/>
            <person name="Tisserant E."/>
            <person name="Crous P.W."/>
            <person name="Henrissat B."/>
            <person name="Nehls U."/>
            <person name="Egli S."/>
            <person name="Spatafora J.W."/>
            <person name="Grigoriev I.V."/>
            <person name="Martin F.M."/>
        </authorList>
    </citation>
    <scope>NUCLEOTIDE SEQUENCE [LARGE SCALE GENOMIC DNA]</scope>
    <source>
        <strain evidence="5 6">CBS 459.81</strain>
    </source>
</reference>
<evidence type="ECO:0000256" key="3">
    <source>
        <dbReference type="SAM" id="MobiDB-lite"/>
    </source>
</evidence>
<evidence type="ECO:0000256" key="1">
    <source>
        <dbReference type="ARBA" id="ARBA00010900"/>
    </source>
</evidence>
<dbReference type="EMBL" id="KV744966">
    <property type="protein sequence ID" value="OCK80303.1"/>
    <property type="molecule type" value="Genomic_DNA"/>
</dbReference>
<dbReference type="PANTHER" id="PTHR23329:SF1">
    <property type="entry name" value="TUFTELIN-INTERACTING PROTEIN 11"/>
    <property type="match status" value="1"/>
</dbReference>
<dbReference type="PANTHER" id="PTHR23329">
    <property type="entry name" value="TUFTELIN-INTERACTING PROTEIN 11-RELATED"/>
    <property type="match status" value="1"/>
</dbReference>
<feature type="region of interest" description="Disordered" evidence="3">
    <location>
        <begin position="1"/>
        <end position="133"/>
    </location>
</feature>
<dbReference type="OrthoDB" id="4822at2759"/>
<sequence>MERVAFKRKGDFGDGPSRKSAKNGGGDSPSTKPKMSFAAKMMAKMGYQEGQGLGKTGDGILSPIEVKQRPQGVGVGAVKEKTAQAKAEARRAAERRGEEYEDSSEEERKARRRRKEITGSESASGASTPGGFTRTKVKYRTAADIEAAADGLHVPSVLKSIIDATGKETKLLTSAAGLMTPLGGTSSSETEAEKIAKRARMELEAFADAWNEVIDRKKTSEVEEEQLQREIDQQQQEIRKVQGVADAIAALNRLDLNKPSTADEASARWEEVVAQLETIEFEYRNEIQRFSLSDAAVAAIHPLFRQEMLDWEPLEKPMHLVPYILRLRTILGIDRDTLALSNGGDVFDSVRQHKSTTAYETMIYTLWLPKIRTAVTNQWDPHMPTALIALVEAWKDILPPFVYHNVLNQLIVQKLSTAVQSWNPRTALKKKHSVPLPHVWLFPWLQYLSSQHTDPRSSSGLLADVKRKFRVALDSWDLSRGVMPGLENWREVLRGELDNTLIRHLLPRLALHLSAQFKVDPSEQDLEPLKQVLKWNSFFKPSIMAQLLLAEFFPQWLNVLHLWLTSEPDYEEVGQWFTWWREQFPDEINAVRAVSEMWDKGLEMMNHALDLGDLAKTELPPPRVGPERPVAVPPGTPKMPGSVTKEPRSARREVVEETTFKDVVEAWCGEENLLLVPLREAHETTGLPLFRITASATGKGGVLIYLKGDVVWAQSKKDKSVWEPVGLEESLVLKAEGK</sequence>
<dbReference type="InterPro" id="IPR022783">
    <property type="entry name" value="GCFC_dom"/>
</dbReference>
<organism evidence="5 6">
    <name type="scientific">Lepidopterella palustris CBS 459.81</name>
    <dbReference type="NCBI Taxonomy" id="1314670"/>
    <lineage>
        <taxon>Eukaryota</taxon>
        <taxon>Fungi</taxon>
        <taxon>Dikarya</taxon>
        <taxon>Ascomycota</taxon>
        <taxon>Pezizomycotina</taxon>
        <taxon>Dothideomycetes</taxon>
        <taxon>Pleosporomycetidae</taxon>
        <taxon>Mytilinidiales</taxon>
        <taxon>Argynnaceae</taxon>
        <taxon>Lepidopterella</taxon>
    </lineage>
</organism>
<evidence type="ECO:0000259" key="4">
    <source>
        <dbReference type="PROSITE" id="PS50174"/>
    </source>
</evidence>
<feature type="compositionally biased region" description="Basic and acidic residues" evidence="3">
    <location>
        <begin position="78"/>
        <end position="98"/>
    </location>
</feature>
<evidence type="ECO:0000256" key="2">
    <source>
        <dbReference type="SAM" id="Coils"/>
    </source>
</evidence>
<feature type="region of interest" description="Disordered" evidence="3">
    <location>
        <begin position="619"/>
        <end position="651"/>
    </location>
</feature>
<feature type="compositionally biased region" description="Basic and acidic residues" evidence="3">
    <location>
        <begin position="1"/>
        <end position="12"/>
    </location>
</feature>
<name>A0A8E2EAK1_9PEZI</name>
<dbReference type="Pfam" id="PF01585">
    <property type="entry name" value="G-patch"/>
    <property type="match status" value="1"/>
</dbReference>
<feature type="compositionally biased region" description="Low complexity" evidence="3">
    <location>
        <begin position="32"/>
        <end position="45"/>
    </location>
</feature>
<dbReference type="Pfam" id="PF07842">
    <property type="entry name" value="GCFC"/>
    <property type="match status" value="1"/>
</dbReference>
<dbReference type="InterPro" id="IPR045211">
    <property type="entry name" value="TFP11/STIP/Ntr1"/>
</dbReference>